<dbReference type="InterPro" id="IPR051049">
    <property type="entry name" value="Dienelactone_hydrolase-like"/>
</dbReference>
<dbReference type="OrthoDB" id="9787933at2"/>
<gene>
    <name evidence="2" type="ORF">BRX40_19685</name>
    <name evidence="3" type="ORF">CA257_12975</name>
</gene>
<evidence type="ECO:0000313" key="2">
    <source>
        <dbReference type="EMBL" id="APR54338.1"/>
    </source>
</evidence>
<dbReference type="InterPro" id="IPR002925">
    <property type="entry name" value="Dienelactn_hydro"/>
</dbReference>
<name>A0A1L6JEM6_9SPHN</name>
<proteinExistence type="predicted"/>
<protein>
    <submittedName>
        <fullName evidence="2 3">Dienelactone hydrolase</fullName>
    </submittedName>
</protein>
<dbReference type="KEGG" id="skr:BRX40_19685"/>
<evidence type="ECO:0000313" key="5">
    <source>
        <dbReference type="Proteomes" id="UP000286681"/>
    </source>
</evidence>
<dbReference type="Gene3D" id="3.40.50.1820">
    <property type="entry name" value="alpha/beta hydrolase"/>
    <property type="match status" value="1"/>
</dbReference>
<evidence type="ECO:0000313" key="3">
    <source>
        <dbReference type="EMBL" id="RSV02099.1"/>
    </source>
</evidence>
<feature type="domain" description="Dienelactone hydrolase" evidence="1">
    <location>
        <begin position="59"/>
        <end position="287"/>
    </location>
</feature>
<reference evidence="4" key="2">
    <citation type="submission" date="2016-12" db="EMBL/GenBank/DDBJ databases">
        <title>Whole genome sequencing of Sphingomonas sp. ABOJV.</title>
        <authorList>
            <person name="Conlan S."/>
            <person name="Thomas P.J."/>
            <person name="Mullikin J."/>
            <person name="Palmore T.N."/>
            <person name="Frank K.M."/>
            <person name="Segre J.A."/>
        </authorList>
    </citation>
    <scope>NUCLEOTIDE SEQUENCE [LARGE SCALE GENOMIC DNA]</scope>
    <source>
        <strain evidence="4">ABOJV</strain>
    </source>
</reference>
<dbReference type="InterPro" id="IPR006311">
    <property type="entry name" value="TAT_signal"/>
</dbReference>
<reference evidence="3 5" key="3">
    <citation type="submission" date="2018-07" db="EMBL/GenBank/DDBJ databases">
        <title>Genomic and Epidemiologic Investigation of an Indolent Hospital Outbreak.</title>
        <authorList>
            <person name="Johnson R.C."/>
            <person name="Deming C."/>
            <person name="Conlan S."/>
            <person name="Zellmer C.J."/>
            <person name="Michelin A.V."/>
            <person name="Lee-Lin S."/>
            <person name="Thomas P.J."/>
            <person name="Park M."/>
            <person name="Weingarten R.A."/>
            <person name="Less J."/>
            <person name="Dekker J.P."/>
            <person name="Frank K.M."/>
            <person name="Musser K.A."/>
            <person name="Mcquiston J.R."/>
            <person name="Henderson D.K."/>
            <person name="Lau A.F."/>
            <person name="Palmore T.N."/>
            <person name="Segre J.A."/>
        </authorList>
    </citation>
    <scope>NUCLEOTIDE SEQUENCE [LARGE SCALE GENOMIC DNA]</scope>
    <source>
        <strain evidence="3 5">SK-NIH.Env10_0317</strain>
    </source>
</reference>
<dbReference type="InterPro" id="IPR029058">
    <property type="entry name" value="AB_hydrolase_fold"/>
</dbReference>
<evidence type="ECO:0000259" key="1">
    <source>
        <dbReference type="Pfam" id="PF01738"/>
    </source>
</evidence>
<dbReference type="GO" id="GO:0016787">
    <property type="term" value="F:hydrolase activity"/>
    <property type="evidence" value="ECO:0007669"/>
    <property type="project" value="UniProtKB-KW"/>
</dbReference>
<dbReference type="Pfam" id="PF01738">
    <property type="entry name" value="DLH"/>
    <property type="match status" value="1"/>
</dbReference>
<dbReference type="PANTHER" id="PTHR46623">
    <property type="entry name" value="CARBOXYMETHYLENEBUTENOLIDASE-RELATED"/>
    <property type="match status" value="1"/>
</dbReference>
<dbReference type="EMBL" id="CP018820">
    <property type="protein sequence ID" value="APR54338.1"/>
    <property type="molecule type" value="Genomic_DNA"/>
</dbReference>
<keyword evidence="2" id="KW-0378">Hydrolase</keyword>
<dbReference type="AlphaFoldDB" id="A0A1L6JEM6"/>
<dbReference type="Proteomes" id="UP000185161">
    <property type="component" value="Chromosome"/>
</dbReference>
<evidence type="ECO:0000313" key="4">
    <source>
        <dbReference type="Proteomes" id="UP000185161"/>
    </source>
</evidence>
<dbReference type="PANTHER" id="PTHR46623:SF10">
    <property type="entry name" value="CARBOXYMETHYLENEBUTENOLIDASE HOMOLOG"/>
    <property type="match status" value="1"/>
</dbReference>
<keyword evidence="4" id="KW-1185">Reference proteome</keyword>
<dbReference type="SUPFAM" id="SSF53474">
    <property type="entry name" value="alpha/beta-Hydrolases"/>
    <property type="match status" value="1"/>
</dbReference>
<dbReference type="PROSITE" id="PS51318">
    <property type="entry name" value="TAT"/>
    <property type="match status" value="1"/>
</dbReference>
<reference evidence="2" key="1">
    <citation type="submission" date="2016-12" db="EMBL/GenBank/DDBJ databases">
        <title>Whole genome sequencing of Sphingomonas koreensis.</title>
        <authorList>
            <person name="Conlan S."/>
            <person name="Thomas P.J."/>
            <person name="Mullikin J."/>
            <person name="Palmore T.N."/>
            <person name="Frank K.M."/>
            <person name="Segre J.A."/>
        </authorList>
    </citation>
    <scope>NUCLEOTIDE SEQUENCE</scope>
    <source>
        <strain evidence="2">ABOJV</strain>
    </source>
</reference>
<organism evidence="2 4">
    <name type="scientific">Sphingomonas koreensis</name>
    <dbReference type="NCBI Taxonomy" id="93064"/>
    <lineage>
        <taxon>Bacteria</taxon>
        <taxon>Pseudomonadati</taxon>
        <taxon>Pseudomonadota</taxon>
        <taxon>Alphaproteobacteria</taxon>
        <taxon>Sphingomonadales</taxon>
        <taxon>Sphingomonadaceae</taxon>
        <taxon>Sphingomonas</taxon>
    </lineage>
</organism>
<dbReference type="Proteomes" id="UP000286681">
    <property type="component" value="Unassembled WGS sequence"/>
</dbReference>
<dbReference type="GeneID" id="44134787"/>
<dbReference type="STRING" id="93064.BRX40_19685"/>
<dbReference type="EMBL" id="QQWO01000010">
    <property type="protein sequence ID" value="RSV02099.1"/>
    <property type="molecule type" value="Genomic_DNA"/>
</dbReference>
<dbReference type="RefSeq" id="WP_075152731.1">
    <property type="nucleotide sequence ID" value="NZ_CP018820.1"/>
</dbReference>
<accession>A0A1L6JEM6</accession>
<sequence length="289" mass="31162">MCDDLTDADNERTFGKVSRRDFAGMTGAAALAALLPAPANAQTLKHRDITIKTPDGVAQAYFTAPAKGRHPAVLVWPDVFGLRPGFRKMGERLAQSGYAVLTVNQFYRTSGLPIFKQGEAWEQPEVRARVMEWRQGLTADAIARDAGAFLAFLDKQPEVDPKRGAGTTGYCMGGPIIMQTAAALPGRIRAAASFHGGGLATDKPDSPHLLIPKMKASFLIAVAENDDKRFPQEKETLRAAFAAAKLPAEIEVYAGAMHGWCPPDSPVYNQVQAEKAWGRLLALFGKALA</sequence>